<protein>
    <submittedName>
        <fullName evidence="1">Uncharacterized protein</fullName>
    </submittedName>
</protein>
<reference evidence="1" key="1">
    <citation type="submission" date="2023-05" db="EMBL/GenBank/DDBJ databases">
        <authorList>
            <consortium name="ELIXIR-Norway"/>
        </authorList>
    </citation>
    <scope>NUCLEOTIDE SEQUENCE</scope>
</reference>
<organism evidence="1 2">
    <name type="scientific">Rangifer tarandus platyrhynchus</name>
    <name type="common">Svalbard reindeer</name>
    <dbReference type="NCBI Taxonomy" id="3082113"/>
    <lineage>
        <taxon>Eukaryota</taxon>
        <taxon>Metazoa</taxon>
        <taxon>Chordata</taxon>
        <taxon>Craniata</taxon>
        <taxon>Vertebrata</taxon>
        <taxon>Euteleostomi</taxon>
        <taxon>Mammalia</taxon>
        <taxon>Eutheria</taxon>
        <taxon>Laurasiatheria</taxon>
        <taxon>Artiodactyla</taxon>
        <taxon>Ruminantia</taxon>
        <taxon>Pecora</taxon>
        <taxon>Cervidae</taxon>
        <taxon>Odocoileinae</taxon>
        <taxon>Rangifer</taxon>
    </lineage>
</organism>
<reference evidence="1" key="2">
    <citation type="submission" date="2025-03" db="EMBL/GenBank/DDBJ databases">
        <authorList>
            <consortium name="ELIXIR-Norway"/>
            <consortium name="Elixir Norway"/>
        </authorList>
    </citation>
    <scope>NUCLEOTIDE SEQUENCE</scope>
</reference>
<evidence type="ECO:0000313" key="2">
    <source>
        <dbReference type="Proteomes" id="UP001162501"/>
    </source>
</evidence>
<name>A0AC59YTK2_RANTA</name>
<proteinExistence type="predicted"/>
<evidence type="ECO:0000313" key="1">
    <source>
        <dbReference type="EMBL" id="CAM9952967.1"/>
    </source>
</evidence>
<dbReference type="Proteomes" id="UP001162501">
    <property type="component" value="Chromosome 20"/>
</dbReference>
<gene>
    <name evidence="1" type="ORF">MRATA1EN22A_LOCUS9829</name>
</gene>
<accession>A0AC59YTK2</accession>
<sequence>MPDGTYGLENARGGKRYVVQNVPRPPAIQLGGDTRRVSRNQQGLVFTANLERRPRLHEGLCPWLSAIMANPLQYSHLENPTDGGLGGLQSTGSRRVGHG</sequence>
<dbReference type="EMBL" id="OX596104">
    <property type="protein sequence ID" value="CAM9952967.1"/>
    <property type="molecule type" value="Genomic_DNA"/>
</dbReference>